<feature type="compositionally biased region" description="Basic residues" evidence="1">
    <location>
        <begin position="62"/>
        <end position="73"/>
    </location>
</feature>
<feature type="signal peptide" evidence="2">
    <location>
        <begin position="1"/>
        <end position="29"/>
    </location>
</feature>
<dbReference type="EMBL" id="GEVM01025142">
    <property type="protein sequence ID" value="JAU80796.1"/>
    <property type="molecule type" value="Transcribed_RNA"/>
</dbReference>
<evidence type="ECO:0000256" key="2">
    <source>
        <dbReference type="SAM" id="SignalP"/>
    </source>
</evidence>
<dbReference type="AlphaFoldDB" id="A0A1J3IN35"/>
<name>A0A1J3IN35_NOCCA</name>
<protein>
    <submittedName>
        <fullName evidence="3">Uncharacterized protein</fullName>
    </submittedName>
</protein>
<gene>
    <name evidence="3" type="ORF">MP_TR15961_c0_g1_i1_g.45419</name>
</gene>
<sequence>MERNGSSKLGHVLMLLLFLTILFHHTGSALPYDHEQLSITGRRMMAYYKRNGAIETPPSRSRPAHGGRGHGRRLMSIYKPNGDIFTGPSSSGHGGGHIHQYSSP</sequence>
<keyword evidence="2" id="KW-0732">Signal</keyword>
<feature type="chain" id="PRO_5009623408" evidence="2">
    <location>
        <begin position="30"/>
        <end position="104"/>
    </location>
</feature>
<reference evidence="3" key="1">
    <citation type="submission" date="2016-07" db="EMBL/GenBank/DDBJ databases">
        <title>De novo transcriptome assembly of four accessions of the metal hyperaccumulator plant Noccaea caerulescens.</title>
        <authorList>
            <person name="Blande D."/>
            <person name="Halimaa P."/>
            <person name="Tervahauta A.I."/>
            <person name="Aarts M.G."/>
            <person name="Karenlampi S.O."/>
        </authorList>
    </citation>
    <scope>NUCLEOTIDE SEQUENCE</scope>
</reference>
<feature type="region of interest" description="Disordered" evidence="1">
    <location>
        <begin position="52"/>
        <end position="104"/>
    </location>
</feature>
<organism evidence="3">
    <name type="scientific">Noccaea caerulescens</name>
    <name type="common">Alpine penny-cress</name>
    <name type="synonym">Thlaspi caerulescens</name>
    <dbReference type="NCBI Taxonomy" id="107243"/>
    <lineage>
        <taxon>Eukaryota</taxon>
        <taxon>Viridiplantae</taxon>
        <taxon>Streptophyta</taxon>
        <taxon>Embryophyta</taxon>
        <taxon>Tracheophyta</taxon>
        <taxon>Spermatophyta</taxon>
        <taxon>Magnoliopsida</taxon>
        <taxon>eudicotyledons</taxon>
        <taxon>Gunneridae</taxon>
        <taxon>Pentapetalae</taxon>
        <taxon>rosids</taxon>
        <taxon>malvids</taxon>
        <taxon>Brassicales</taxon>
        <taxon>Brassicaceae</taxon>
        <taxon>Coluteocarpeae</taxon>
        <taxon>Noccaea</taxon>
    </lineage>
</organism>
<proteinExistence type="predicted"/>
<accession>A0A1J3IN35</accession>
<evidence type="ECO:0000256" key="1">
    <source>
        <dbReference type="SAM" id="MobiDB-lite"/>
    </source>
</evidence>
<evidence type="ECO:0000313" key="3">
    <source>
        <dbReference type="EMBL" id="JAU80796.1"/>
    </source>
</evidence>